<dbReference type="AlphaFoldDB" id="A0A0K2UR10"/>
<comment type="caution">
    <text evidence="3">Lacks conserved residue(s) required for the propagation of feature annotation.</text>
</comment>
<evidence type="ECO:0000256" key="3">
    <source>
        <dbReference type="PROSITE-ProRule" id="PRU00283"/>
    </source>
</evidence>
<proteinExistence type="inferred from homology"/>
<dbReference type="Gene3D" id="3.40.850.10">
    <property type="entry name" value="Kinesin motor domain"/>
    <property type="match status" value="1"/>
</dbReference>
<name>A0A0K2UR10_LEPSM</name>
<evidence type="ECO:0000256" key="1">
    <source>
        <dbReference type="ARBA" id="ARBA00022741"/>
    </source>
</evidence>
<dbReference type="InterPro" id="IPR027417">
    <property type="entry name" value="P-loop_NTPase"/>
</dbReference>
<dbReference type="SUPFAM" id="SSF52540">
    <property type="entry name" value="P-loop containing nucleoside triphosphate hydrolases"/>
    <property type="match status" value="1"/>
</dbReference>
<feature type="domain" description="Kinesin motor" evidence="4">
    <location>
        <begin position="5"/>
        <end position="57"/>
    </location>
</feature>
<dbReference type="EMBL" id="HACA01022946">
    <property type="protein sequence ID" value="CDW40307.1"/>
    <property type="molecule type" value="Transcribed_RNA"/>
</dbReference>
<reference evidence="5" key="1">
    <citation type="submission" date="2014-05" db="EMBL/GenBank/DDBJ databases">
        <authorList>
            <person name="Chronopoulou M."/>
        </authorList>
    </citation>
    <scope>NUCLEOTIDE SEQUENCE</scope>
    <source>
        <tissue evidence="5">Whole organism</tissue>
    </source>
</reference>
<dbReference type="InterPro" id="IPR001752">
    <property type="entry name" value="Kinesin_motor_dom"/>
</dbReference>
<evidence type="ECO:0000313" key="5">
    <source>
        <dbReference type="EMBL" id="CDW40307.1"/>
    </source>
</evidence>
<protein>
    <recommendedName>
        <fullName evidence="4">Kinesin motor domain-containing protein</fullName>
    </recommendedName>
</protein>
<keyword evidence="1" id="KW-0547">Nucleotide-binding</keyword>
<evidence type="ECO:0000256" key="2">
    <source>
        <dbReference type="ARBA" id="ARBA00022840"/>
    </source>
</evidence>
<dbReference type="GO" id="GO:0005524">
    <property type="term" value="F:ATP binding"/>
    <property type="evidence" value="ECO:0007669"/>
    <property type="project" value="UniProtKB-KW"/>
</dbReference>
<dbReference type="GO" id="GO:0003777">
    <property type="term" value="F:microtubule motor activity"/>
    <property type="evidence" value="ECO:0007669"/>
    <property type="project" value="InterPro"/>
</dbReference>
<dbReference type="InterPro" id="IPR036961">
    <property type="entry name" value="Kinesin_motor_dom_sf"/>
</dbReference>
<organism evidence="5">
    <name type="scientific">Lepeophtheirus salmonis</name>
    <name type="common">Salmon louse</name>
    <name type="synonym">Caligus salmonis</name>
    <dbReference type="NCBI Taxonomy" id="72036"/>
    <lineage>
        <taxon>Eukaryota</taxon>
        <taxon>Metazoa</taxon>
        <taxon>Ecdysozoa</taxon>
        <taxon>Arthropoda</taxon>
        <taxon>Crustacea</taxon>
        <taxon>Multicrustacea</taxon>
        <taxon>Hexanauplia</taxon>
        <taxon>Copepoda</taxon>
        <taxon>Siphonostomatoida</taxon>
        <taxon>Caligidae</taxon>
        <taxon>Lepeophtheirus</taxon>
    </lineage>
</organism>
<sequence>MSSNKINVAVRVRPFNKREIELGTGCIVQMQNNQTILLPPPPIEKDRLLRGVKSIVA</sequence>
<dbReference type="OrthoDB" id="3176171at2759"/>
<evidence type="ECO:0000259" key="4">
    <source>
        <dbReference type="PROSITE" id="PS50067"/>
    </source>
</evidence>
<dbReference type="PROSITE" id="PS50067">
    <property type="entry name" value="KINESIN_MOTOR_2"/>
    <property type="match status" value="1"/>
</dbReference>
<keyword evidence="2" id="KW-0067">ATP-binding</keyword>
<feature type="non-terminal residue" evidence="5">
    <location>
        <position position="57"/>
    </location>
</feature>
<comment type="similarity">
    <text evidence="3">Belongs to the TRAFAC class myosin-kinesin ATPase superfamily. Kinesin family.</text>
</comment>
<accession>A0A0K2UR10</accession>
<dbReference type="GO" id="GO:0008017">
    <property type="term" value="F:microtubule binding"/>
    <property type="evidence" value="ECO:0007669"/>
    <property type="project" value="InterPro"/>
</dbReference>
<dbReference type="GO" id="GO:0007018">
    <property type="term" value="P:microtubule-based movement"/>
    <property type="evidence" value="ECO:0007669"/>
    <property type="project" value="InterPro"/>
</dbReference>